<proteinExistence type="predicted"/>
<organism evidence="2 3">
    <name type="scientific">Candidatus Fimihabitans intestinipullorum</name>
    <dbReference type="NCBI Taxonomy" id="2840820"/>
    <lineage>
        <taxon>Bacteria</taxon>
        <taxon>Bacillati</taxon>
        <taxon>Mycoplasmatota</taxon>
        <taxon>Mycoplasmatota incertae sedis</taxon>
        <taxon>Candidatus Fimihabitans</taxon>
    </lineage>
</organism>
<dbReference type="InterPro" id="IPR036583">
    <property type="entry name" value="23S_rRNA_IVS_sf"/>
</dbReference>
<dbReference type="Proteomes" id="UP000824087">
    <property type="component" value="Unassembled WGS sequence"/>
</dbReference>
<sequence>MKEIEELQIYQKYLDLMYYINMITKKYPKAERFALVTELKRVTYDGMECILYCYKSYDRIEKLKYLNELDVKLKMMKVLARLSYKNQYINARNYDAWCRKMLDISNMMGGWMKSCRKQ</sequence>
<dbReference type="Gene3D" id="1.20.1440.60">
    <property type="entry name" value="23S rRNA-intervening sequence"/>
    <property type="match status" value="1"/>
</dbReference>
<feature type="domain" description="bAvd-like" evidence="1">
    <location>
        <begin position="9"/>
        <end position="115"/>
    </location>
</feature>
<comment type="caution">
    <text evidence="2">The sequence shown here is derived from an EMBL/GenBank/DDBJ whole genome shotgun (WGS) entry which is preliminary data.</text>
</comment>
<dbReference type="EMBL" id="DVML01000034">
    <property type="protein sequence ID" value="HIU23119.1"/>
    <property type="molecule type" value="Genomic_DNA"/>
</dbReference>
<evidence type="ECO:0000313" key="3">
    <source>
        <dbReference type="Proteomes" id="UP000824087"/>
    </source>
</evidence>
<protein>
    <submittedName>
        <fullName evidence="2">Four helix bundle protein</fullName>
    </submittedName>
</protein>
<name>A0A9D1HV58_9BACT</name>
<dbReference type="CDD" id="cd16376">
    <property type="entry name" value="Avd_like"/>
    <property type="match status" value="1"/>
</dbReference>
<dbReference type="Pfam" id="PF22296">
    <property type="entry name" value="bAvd"/>
    <property type="match status" value="1"/>
</dbReference>
<evidence type="ECO:0000313" key="2">
    <source>
        <dbReference type="EMBL" id="HIU23119.1"/>
    </source>
</evidence>
<gene>
    <name evidence="2" type="ORF">IAD49_06000</name>
</gene>
<evidence type="ECO:0000259" key="1">
    <source>
        <dbReference type="Pfam" id="PF22296"/>
    </source>
</evidence>
<dbReference type="InterPro" id="IPR055360">
    <property type="entry name" value="bAvd"/>
</dbReference>
<reference evidence="2" key="1">
    <citation type="submission" date="2020-10" db="EMBL/GenBank/DDBJ databases">
        <authorList>
            <person name="Gilroy R."/>
        </authorList>
    </citation>
    <scope>NUCLEOTIDE SEQUENCE</scope>
    <source>
        <strain evidence="2">CHK197-8231</strain>
    </source>
</reference>
<reference evidence="2" key="2">
    <citation type="journal article" date="2021" name="PeerJ">
        <title>Extensive microbial diversity within the chicken gut microbiome revealed by metagenomics and culture.</title>
        <authorList>
            <person name="Gilroy R."/>
            <person name="Ravi A."/>
            <person name="Getino M."/>
            <person name="Pursley I."/>
            <person name="Horton D.L."/>
            <person name="Alikhan N.F."/>
            <person name="Baker D."/>
            <person name="Gharbi K."/>
            <person name="Hall N."/>
            <person name="Watson M."/>
            <person name="Adriaenssens E.M."/>
            <person name="Foster-Nyarko E."/>
            <person name="Jarju S."/>
            <person name="Secka A."/>
            <person name="Antonio M."/>
            <person name="Oren A."/>
            <person name="Chaudhuri R.R."/>
            <person name="La Ragione R."/>
            <person name="Hildebrand F."/>
            <person name="Pallen M.J."/>
        </authorList>
    </citation>
    <scope>NUCLEOTIDE SEQUENCE</scope>
    <source>
        <strain evidence="2">CHK197-8231</strain>
    </source>
</reference>
<accession>A0A9D1HV58</accession>
<dbReference type="AlphaFoldDB" id="A0A9D1HV58"/>
<dbReference type="SUPFAM" id="SSF158446">
    <property type="entry name" value="IVS-encoded protein-like"/>
    <property type="match status" value="1"/>
</dbReference>